<name>A0ABN0BIF9_BACFG</name>
<sequence>MNYRHLHLLSPRITIDASYIKQITMKENQNEEEVLLMADKDDDSKLKAVDKSAAKEGIWRLLLPSMETTVFPSPFRIRRTCLPTCWDIPKTTGSHRPVQDQSE</sequence>
<reference evidence="1 2" key="1">
    <citation type="submission" date="2008-12" db="EMBL/GenBank/DDBJ databases">
        <title>Annotation of Bacteroides fragilis strain 3_1_12.</title>
        <authorList>
            <consortium name="The Broad Institute Genome Sequencing Platform"/>
            <person name="Ward D."/>
            <person name="Young S.K."/>
            <person name="Kodira C.D."/>
            <person name="Zeng Q."/>
            <person name="Koehrsen M."/>
            <person name="Alvarado L."/>
            <person name="Berlin A."/>
            <person name="Borenstein D."/>
            <person name="Chen Z."/>
            <person name="Engels R."/>
            <person name="Freedman E."/>
            <person name="Gellesch M."/>
            <person name="Goldberg J."/>
            <person name="Griggs A."/>
            <person name="Gujja S."/>
            <person name="Heiman D."/>
            <person name="Hepburn T."/>
            <person name="Howarth C."/>
            <person name="Jen D."/>
            <person name="Larson L."/>
            <person name="Lewis B."/>
            <person name="Mehta T."/>
            <person name="Park D."/>
            <person name="Pearson M."/>
            <person name="Roberts A."/>
            <person name="Saif S."/>
            <person name="Shea T."/>
            <person name="Shenoy N."/>
            <person name="Sisk P."/>
            <person name="Stolte C."/>
            <person name="Sykes S."/>
            <person name="Walk T."/>
            <person name="White J."/>
            <person name="Yandava C."/>
            <person name="Allen-Vercoe E."/>
            <person name="Strauss J."/>
            <person name="Ambrose C."/>
            <person name="Lander E."/>
            <person name="Nusbaum C."/>
            <person name="Galagan J."/>
            <person name="Birren B."/>
        </authorList>
    </citation>
    <scope>NUCLEOTIDE SEQUENCE [LARGE SCALE GENOMIC DNA]</scope>
    <source>
        <strain evidence="1 2">3_1_12</strain>
    </source>
</reference>
<evidence type="ECO:0000313" key="2">
    <source>
        <dbReference type="Proteomes" id="UP000005101"/>
    </source>
</evidence>
<dbReference type="Proteomes" id="UP000005101">
    <property type="component" value="Unassembled WGS sequence"/>
</dbReference>
<gene>
    <name evidence="1" type="ORF">BFAG_01272</name>
</gene>
<protein>
    <submittedName>
        <fullName evidence="1">Uncharacterized protein</fullName>
    </submittedName>
</protein>
<keyword evidence="2" id="KW-1185">Reference proteome</keyword>
<organism evidence="1 2">
    <name type="scientific">Bacteroides fragilis 3_1_12</name>
    <dbReference type="NCBI Taxonomy" id="457424"/>
    <lineage>
        <taxon>Bacteria</taxon>
        <taxon>Pseudomonadati</taxon>
        <taxon>Bacteroidota</taxon>
        <taxon>Bacteroidia</taxon>
        <taxon>Bacteroidales</taxon>
        <taxon>Bacteroidaceae</taxon>
        <taxon>Bacteroides</taxon>
    </lineage>
</organism>
<accession>A0ABN0BIF9</accession>
<evidence type="ECO:0000313" key="1">
    <source>
        <dbReference type="EMBL" id="EFR52577.1"/>
    </source>
</evidence>
<dbReference type="EMBL" id="EQ973213">
    <property type="protein sequence ID" value="EFR52577.1"/>
    <property type="molecule type" value="Genomic_DNA"/>
</dbReference>
<proteinExistence type="predicted"/>